<proteinExistence type="predicted"/>
<gene>
    <name evidence="3" type="primary">LOC109708694</name>
</gene>
<keyword evidence="2" id="KW-1185">Reference proteome</keyword>
<dbReference type="AlphaFoldDB" id="A0A6P5ERF8"/>
<evidence type="ECO:0000256" key="1">
    <source>
        <dbReference type="SAM" id="MobiDB-lite"/>
    </source>
</evidence>
<evidence type="ECO:0000313" key="3">
    <source>
        <dbReference type="RefSeq" id="XP_020086102.1"/>
    </source>
</evidence>
<name>A0A6P5ERF8_ANACO</name>
<accession>A0A6P5ERF8</accession>
<reference evidence="2" key="1">
    <citation type="journal article" date="2015" name="Nat. Genet.">
        <title>The pineapple genome and the evolution of CAM photosynthesis.</title>
        <authorList>
            <person name="Ming R."/>
            <person name="VanBuren R."/>
            <person name="Wai C.M."/>
            <person name="Tang H."/>
            <person name="Schatz M.C."/>
            <person name="Bowers J.E."/>
            <person name="Lyons E."/>
            <person name="Wang M.L."/>
            <person name="Chen J."/>
            <person name="Biggers E."/>
            <person name="Zhang J."/>
            <person name="Huang L."/>
            <person name="Zhang L."/>
            <person name="Miao W."/>
            <person name="Zhang J."/>
            <person name="Ye Z."/>
            <person name="Miao C."/>
            <person name="Lin Z."/>
            <person name="Wang H."/>
            <person name="Zhou H."/>
            <person name="Yim W.C."/>
            <person name="Priest H.D."/>
            <person name="Zheng C."/>
            <person name="Woodhouse M."/>
            <person name="Edger P.P."/>
            <person name="Guyot R."/>
            <person name="Guo H.B."/>
            <person name="Guo H."/>
            <person name="Zheng G."/>
            <person name="Singh R."/>
            <person name="Sharma A."/>
            <person name="Min X."/>
            <person name="Zheng Y."/>
            <person name="Lee H."/>
            <person name="Gurtowski J."/>
            <person name="Sedlazeck F.J."/>
            <person name="Harkess A."/>
            <person name="McKain M.R."/>
            <person name="Liao Z."/>
            <person name="Fang J."/>
            <person name="Liu J."/>
            <person name="Zhang X."/>
            <person name="Zhang Q."/>
            <person name="Hu W."/>
            <person name="Qin Y."/>
            <person name="Wang K."/>
            <person name="Chen L.Y."/>
            <person name="Shirley N."/>
            <person name="Lin Y.R."/>
            <person name="Liu L.Y."/>
            <person name="Hernandez A.G."/>
            <person name="Wright C.L."/>
            <person name="Bulone V."/>
            <person name="Tuskan G.A."/>
            <person name="Heath K."/>
            <person name="Zee F."/>
            <person name="Moore P.H."/>
            <person name="Sunkar R."/>
            <person name="Leebens-Mack J.H."/>
            <person name="Mockler T."/>
            <person name="Bennetzen J.L."/>
            <person name="Freeling M."/>
            <person name="Sankoff D."/>
            <person name="Paterson A.H."/>
            <person name="Zhu X."/>
            <person name="Yang X."/>
            <person name="Smith J.A."/>
            <person name="Cushman J.C."/>
            <person name="Paull R.E."/>
            <person name="Yu Q."/>
        </authorList>
    </citation>
    <scope>NUCLEOTIDE SEQUENCE [LARGE SCALE GENOMIC DNA]</scope>
    <source>
        <strain evidence="2">cv. F153</strain>
    </source>
</reference>
<feature type="compositionally biased region" description="Basic and acidic residues" evidence="1">
    <location>
        <begin position="48"/>
        <end position="61"/>
    </location>
</feature>
<sequence>MVLLSSHRREAIYRPPRSTRQCPPNKLCLEKGLGPTRKQKRTSSPTKVLEEARRHVRRGEARGSALDSLHLKLKKPISKEKKQKQQQQQQRHRRSHWWRSAGSALLLLWKRPKSNTADLEAAAAEAGGYDRPRYPHQGAVSGPLYVADGSSAAAGEVGCRAIRPTSGPLAAAEVGAAGAGIPYLSLRDLNLLDRRPAAAAAPAPPPMPIYLVT</sequence>
<evidence type="ECO:0000313" key="2">
    <source>
        <dbReference type="Proteomes" id="UP000515123"/>
    </source>
</evidence>
<organism evidence="2 3">
    <name type="scientific">Ananas comosus</name>
    <name type="common">Pineapple</name>
    <name type="synonym">Ananas ananas</name>
    <dbReference type="NCBI Taxonomy" id="4615"/>
    <lineage>
        <taxon>Eukaryota</taxon>
        <taxon>Viridiplantae</taxon>
        <taxon>Streptophyta</taxon>
        <taxon>Embryophyta</taxon>
        <taxon>Tracheophyta</taxon>
        <taxon>Spermatophyta</taxon>
        <taxon>Magnoliopsida</taxon>
        <taxon>Liliopsida</taxon>
        <taxon>Poales</taxon>
        <taxon>Bromeliaceae</taxon>
        <taxon>Bromelioideae</taxon>
        <taxon>Ananas</taxon>
    </lineage>
</organism>
<dbReference type="RefSeq" id="XP_020086102.1">
    <property type="nucleotide sequence ID" value="XM_020230513.1"/>
</dbReference>
<dbReference type="Proteomes" id="UP000515123">
    <property type="component" value="Linkage group 4"/>
</dbReference>
<dbReference type="OrthoDB" id="1913474at2759"/>
<feature type="compositionally biased region" description="Basic residues" evidence="1">
    <location>
        <begin position="71"/>
        <end position="97"/>
    </location>
</feature>
<dbReference type="GeneID" id="109708694"/>
<feature type="region of interest" description="Disordered" evidence="1">
    <location>
        <begin position="1"/>
        <end position="97"/>
    </location>
</feature>
<reference evidence="3" key="2">
    <citation type="submission" date="2025-08" db="UniProtKB">
        <authorList>
            <consortium name="RefSeq"/>
        </authorList>
    </citation>
    <scope>IDENTIFICATION</scope>
    <source>
        <tissue evidence="3">Leaf</tissue>
    </source>
</reference>
<protein>
    <submittedName>
        <fullName evidence="3">Uncharacterized protein LOC109708694</fullName>
    </submittedName>
</protein>
<dbReference type="PANTHER" id="PTHR35488:SF2">
    <property type="entry name" value="OS05G0358900 PROTEIN"/>
    <property type="match status" value="1"/>
</dbReference>
<dbReference type="PANTHER" id="PTHR35488">
    <property type="entry name" value="OS05G0358900 PROTEIN-RELATED"/>
    <property type="match status" value="1"/>
</dbReference>